<proteinExistence type="predicted"/>
<dbReference type="SUPFAM" id="SSF54427">
    <property type="entry name" value="NTF2-like"/>
    <property type="match status" value="1"/>
</dbReference>
<dbReference type="RefSeq" id="WP_101288205.1">
    <property type="nucleotide sequence ID" value="NZ_FOUQ01000001.1"/>
</dbReference>
<protein>
    <submittedName>
        <fullName evidence="2">DUF4440 domain-containing protein</fullName>
    </submittedName>
</protein>
<gene>
    <name evidence="2" type="ORF">CXZ10_06265</name>
</gene>
<evidence type="ECO:0000313" key="2">
    <source>
        <dbReference type="EMBL" id="PKR90942.1"/>
    </source>
</evidence>
<dbReference type="InterPro" id="IPR037401">
    <property type="entry name" value="SnoaL-like"/>
</dbReference>
<evidence type="ECO:0000313" key="3">
    <source>
        <dbReference type="Proteomes" id="UP000233491"/>
    </source>
</evidence>
<comment type="caution">
    <text evidence="2">The sequence shown here is derived from an EMBL/GenBank/DDBJ whole genome shotgun (WGS) entry which is preliminary data.</text>
</comment>
<dbReference type="EMBL" id="PJNW01000002">
    <property type="protein sequence ID" value="PKR90942.1"/>
    <property type="molecule type" value="Genomic_DNA"/>
</dbReference>
<feature type="domain" description="SnoaL-like" evidence="1">
    <location>
        <begin position="10"/>
        <end position="90"/>
    </location>
</feature>
<dbReference type="InterPro" id="IPR032710">
    <property type="entry name" value="NTF2-like_dom_sf"/>
</dbReference>
<reference evidence="2 3" key="1">
    <citation type="submission" date="2017-12" db="EMBL/GenBank/DDBJ databases">
        <title>Anaerobic carbon monoxide metabolism by Pleomorphomonas carboxyditropha sp. nov., a new mesophilic hydrogenogenic carboxidotroph.</title>
        <authorList>
            <person name="Esquivel-Elizondo S."/>
            <person name="Krajmalnik-Brown R."/>
        </authorList>
    </citation>
    <scope>NUCLEOTIDE SEQUENCE [LARGE SCALE GENOMIC DNA]</scope>
    <source>
        <strain evidence="2 3">R5-392</strain>
    </source>
</reference>
<dbReference type="Proteomes" id="UP000233491">
    <property type="component" value="Unassembled WGS sequence"/>
</dbReference>
<dbReference type="OrthoDB" id="333383at2"/>
<name>A0A1I4Q5L5_9HYPH</name>
<accession>A0A1I4Q5L5</accession>
<sequence length="119" mass="12954">MIDFHAYSIEWCAAWNAHDLDRLLGGFDDSVVFKSPAARKIVPGSDGVIVGKAALRSYWSEGLRLIPNLHFTLVGTYEGIDCVTIAYRNQDGRQASEVLIFSGGLVVQGFGTYLVSPSS</sequence>
<keyword evidence="3" id="KW-1185">Reference proteome</keyword>
<dbReference type="Pfam" id="PF12680">
    <property type="entry name" value="SnoaL_2"/>
    <property type="match status" value="1"/>
</dbReference>
<dbReference type="AlphaFoldDB" id="A0A1I4Q5L5"/>
<evidence type="ECO:0000259" key="1">
    <source>
        <dbReference type="Pfam" id="PF12680"/>
    </source>
</evidence>
<dbReference type="Gene3D" id="3.10.450.50">
    <property type="match status" value="1"/>
</dbReference>
<organism evidence="2 3">
    <name type="scientific">Pleomorphomonas diazotrophica</name>
    <dbReference type="NCBI Taxonomy" id="1166257"/>
    <lineage>
        <taxon>Bacteria</taxon>
        <taxon>Pseudomonadati</taxon>
        <taxon>Pseudomonadota</taxon>
        <taxon>Alphaproteobacteria</taxon>
        <taxon>Hyphomicrobiales</taxon>
        <taxon>Pleomorphomonadaceae</taxon>
        <taxon>Pleomorphomonas</taxon>
    </lineage>
</organism>